<feature type="domain" description="UvrD-like helicase ATP-binding" evidence="7">
    <location>
        <begin position="285"/>
        <end position="629"/>
    </location>
</feature>
<proteinExistence type="predicted"/>
<dbReference type="GO" id="GO:0000725">
    <property type="term" value="P:recombinational repair"/>
    <property type="evidence" value="ECO:0007669"/>
    <property type="project" value="TreeGrafter"/>
</dbReference>
<dbReference type="GO" id="GO:0005524">
    <property type="term" value="F:ATP binding"/>
    <property type="evidence" value="ECO:0007669"/>
    <property type="project" value="UniProtKB-UniRule"/>
</dbReference>
<dbReference type="GO" id="GO:0016787">
    <property type="term" value="F:hydrolase activity"/>
    <property type="evidence" value="ECO:0007669"/>
    <property type="project" value="UniProtKB-UniRule"/>
</dbReference>
<dbReference type="GO" id="GO:0005829">
    <property type="term" value="C:cytosol"/>
    <property type="evidence" value="ECO:0007669"/>
    <property type="project" value="TreeGrafter"/>
</dbReference>
<dbReference type="EMBL" id="BNBT01000067">
    <property type="protein sequence ID" value="GHE69759.1"/>
    <property type="molecule type" value="Genomic_DNA"/>
</dbReference>
<keyword evidence="4 5" id="KW-0067">ATP-binding</keyword>
<evidence type="ECO:0000313" key="8">
    <source>
        <dbReference type="EMBL" id="GHE69759.1"/>
    </source>
</evidence>
<keyword evidence="3 5" id="KW-0347">Helicase</keyword>
<feature type="binding site" evidence="5">
    <location>
        <begin position="306"/>
        <end position="313"/>
    </location>
    <ligand>
        <name>ATP</name>
        <dbReference type="ChEBI" id="CHEBI:30616"/>
    </ligand>
</feature>
<dbReference type="PANTHER" id="PTHR11070:SF45">
    <property type="entry name" value="DNA 3'-5' HELICASE"/>
    <property type="match status" value="1"/>
</dbReference>
<sequence length="792" mass="84139">MAASEIAAYIRRRLRSRSPPEPAVPPEPAALPEPAVRPGSAVLPGPAAPSGPAVLPGPAAPVVGASVVPVMRAAYRKLSHGKKVNSVTLFVTLDGMTPPHETLTDALTEERRYHDLCRAALAAMVEGAEEHVISGEHVSASGADAEVLGYALRSRAKEMRELPEAPLFFGRLDFDPDAPEAGDHRGQRYHIGRLRITEHPAAPPLVVDWRAPVSRAFYQAGARDPQGVSVRRRFGWAPGSKGDAADLTGLEDEHLTAGTAGGPSRIVAGEIERPRVGPMRDIAATIQPEQDDLVRAPLTDTVCVQGAPGTGKTAVGLHRAAYLLYTHPGRVRRSGLLILGPNRTFLRYIAEVLPSLGETGVRQSTVQDEIARQPVTAYDDERAAAVKHDARMAEVLRRALYARVRPVADSLAVPDGSYRWRVPADALERIVTDVLAERPPYDTGRERVRSRAVRYVQDQAERRAGPVTNAWVQKISRARPVSAFVDAAWPRVRPEEVLYGLLADEGALAAAADGLLTAEEQRAIRWPRPPRSYRSAKWSAADLVLLDEVAGLLERPESYGHIVVDEAQDLSPMECRAVARRAGSASLTVLGDLAQGTTPWAARSWPELLAHLGRPDAAVTPLTTGFRVPEAIVSLANALLAELDVDVPPARSLRQDGDLVVREVPDAVAAVPAAVRRALAREGSVGVIAADATVPAVRAALAGADVPAAGPDDLGARVAVVPASLAKGLEYDHVVVVEPAAIAEAEPRGPHRLYVVLTRAVTSLEVLHGRGVPWGAAPAAPTSALGSGSGPG</sequence>
<name>A0A919DRW3_9ACTN</name>
<feature type="compositionally biased region" description="Low complexity" evidence="6">
    <location>
        <begin position="32"/>
        <end position="44"/>
    </location>
</feature>
<evidence type="ECO:0000313" key="9">
    <source>
        <dbReference type="Proteomes" id="UP000608024"/>
    </source>
</evidence>
<gene>
    <name evidence="8" type="ORF">GCM10018785_42890</name>
</gene>
<evidence type="ECO:0000256" key="2">
    <source>
        <dbReference type="ARBA" id="ARBA00022801"/>
    </source>
</evidence>
<evidence type="ECO:0000256" key="1">
    <source>
        <dbReference type="ARBA" id="ARBA00022741"/>
    </source>
</evidence>
<reference evidence="8" key="2">
    <citation type="submission" date="2020-09" db="EMBL/GenBank/DDBJ databases">
        <authorList>
            <person name="Sun Q."/>
            <person name="Ohkuma M."/>
        </authorList>
    </citation>
    <scope>NUCLEOTIDE SEQUENCE</scope>
    <source>
        <strain evidence="8">JCM 4784</strain>
    </source>
</reference>
<dbReference type="SUPFAM" id="SSF52540">
    <property type="entry name" value="P-loop containing nucleoside triphosphate hydrolases"/>
    <property type="match status" value="1"/>
</dbReference>
<reference evidence="8" key="1">
    <citation type="journal article" date="2014" name="Int. J. Syst. Evol. Microbiol.">
        <title>Complete genome sequence of Corynebacterium casei LMG S-19264T (=DSM 44701T), isolated from a smear-ripened cheese.</title>
        <authorList>
            <consortium name="US DOE Joint Genome Institute (JGI-PGF)"/>
            <person name="Walter F."/>
            <person name="Albersmeier A."/>
            <person name="Kalinowski J."/>
            <person name="Ruckert C."/>
        </authorList>
    </citation>
    <scope>NUCLEOTIDE SEQUENCE</scope>
    <source>
        <strain evidence="8">JCM 4784</strain>
    </source>
</reference>
<dbReference type="InterPro" id="IPR027417">
    <property type="entry name" value="P-loop_NTPase"/>
</dbReference>
<dbReference type="InterPro" id="IPR000212">
    <property type="entry name" value="DNA_helicase_UvrD/REP"/>
</dbReference>
<evidence type="ECO:0000256" key="4">
    <source>
        <dbReference type="ARBA" id="ARBA00022840"/>
    </source>
</evidence>
<evidence type="ECO:0000256" key="5">
    <source>
        <dbReference type="PROSITE-ProRule" id="PRU00560"/>
    </source>
</evidence>
<evidence type="ECO:0000256" key="3">
    <source>
        <dbReference type="ARBA" id="ARBA00022806"/>
    </source>
</evidence>
<dbReference type="FunFam" id="3.40.50.300:FF:004194">
    <property type="entry name" value="DNA helicase"/>
    <property type="match status" value="1"/>
</dbReference>
<keyword evidence="9" id="KW-1185">Reference proteome</keyword>
<organism evidence="8 9">
    <name type="scientific">Streptomyces longispororuber</name>
    <dbReference type="NCBI Taxonomy" id="68230"/>
    <lineage>
        <taxon>Bacteria</taxon>
        <taxon>Bacillati</taxon>
        <taxon>Actinomycetota</taxon>
        <taxon>Actinomycetes</taxon>
        <taxon>Kitasatosporales</taxon>
        <taxon>Streptomycetaceae</taxon>
        <taxon>Streptomyces</taxon>
    </lineage>
</organism>
<dbReference type="GO" id="GO:0003677">
    <property type="term" value="F:DNA binding"/>
    <property type="evidence" value="ECO:0007669"/>
    <property type="project" value="InterPro"/>
</dbReference>
<dbReference type="Gene3D" id="3.40.50.300">
    <property type="entry name" value="P-loop containing nucleotide triphosphate hydrolases"/>
    <property type="match status" value="2"/>
</dbReference>
<dbReference type="PROSITE" id="PS51198">
    <property type="entry name" value="UVRD_HELICASE_ATP_BIND"/>
    <property type="match status" value="1"/>
</dbReference>
<dbReference type="Proteomes" id="UP000608024">
    <property type="component" value="Unassembled WGS sequence"/>
</dbReference>
<evidence type="ECO:0000259" key="7">
    <source>
        <dbReference type="PROSITE" id="PS51198"/>
    </source>
</evidence>
<keyword evidence="1 5" id="KW-0547">Nucleotide-binding</keyword>
<keyword evidence="2 5" id="KW-0378">Hydrolase</keyword>
<comment type="caution">
    <text evidence="8">The sequence shown here is derived from an EMBL/GenBank/DDBJ whole genome shotgun (WGS) entry which is preliminary data.</text>
</comment>
<dbReference type="PANTHER" id="PTHR11070">
    <property type="entry name" value="UVRD / RECB / PCRA DNA HELICASE FAMILY MEMBER"/>
    <property type="match status" value="1"/>
</dbReference>
<accession>A0A919DRW3</accession>
<feature type="compositionally biased region" description="Pro residues" evidence="6">
    <location>
        <begin position="19"/>
        <end position="31"/>
    </location>
</feature>
<feature type="region of interest" description="Disordered" evidence="6">
    <location>
        <begin position="11"/>
        <end position="44"/>
    </location>
</feature>
<protein>
    <submittedName>
        <fullName evidence="8">DNA helicase</fullName>
    </submittedName>
</protein>
<dbReference type="GO" id="GO:0043138">
    <property type="term" value="F:3'-5' DNA helicase activity"/>
    <property type="evidence" value="ECO:0007669"/>
    <property type="project" value="TreeGrafter"/>
</dbReference>
<dbReference type="InterPro" id="IPR014016">
    <property type="entry name" value="UvrD-like_ATP-bd"/>
</dbReference>
<evidence type="ECO:0000256" key="6">
    <source>
        <dbReference type="SAM" id="MobiDB-lite"/>
    </source>
</evidence>
<dbReference type="AlphaFoldDB" id="A0A919DRW3"/>